<evidence type="ECO:0000313" key="4">
    <source>
        <dbReference type="Proteomes" id="UP000649617"/>
    </source>
</evidence>
<dbReference type="PROSITE" id="PS50994">
    <property type="entry name" value="INTEGRASE"/>
    <property type="match status" value="1"/>
</dbReference>
<evidence type="ECO:0000256" key="1">
    <source>
        <dbReference type="SAM" id="MobiDB-lite"/>
    </source>
</evidence>
<feature type="region of interest" description="Disordered" evidence="1">
    <location>
        <begin position="716"/>
        <end position="770"/>
    </location>
</feature>
<dbReference type="InterPro" id="IPR001584">
    <property type="entry name" value="Integrase_cat-core"/>
</dbReference>
<reference evidence="3" key="1">
    <citation type="submission" date="2021-02" db="EMBL/GenBank/DDBJ databases">
        <authorList>
            <person name="Dougan E. K."/>
            <person name="Rhodes N."/>
            <person name="Thang M."/>
            <person name="Chan C."/>
        </authorList>
    </citation>
    <scope>NUCLEOTIDE SEQUENCE</scope>
</reference>
<keyword evidence="4" id="KW-1185">Reference proteome</keyword>
<dbReference type="InterPro" id="IPR012337">
    <property type="entry name" value="RNaseH-like_sf"/>
</dbReference>
<dbReference type="GO" id="GO:0003676">
    <property type="term" value="F:nucleic acid binding"/>
    <property type="evidence" value="ECO:0007669"/>
    <property type="project" value="InterPro"/>
</dbReference>
<name>A0A812R3I6_SYMPI</name>
<dbReference type="Proteomes" id="UP000649617">
    <property type="component" value="Unassembled WGS sequence"/>
</dbReference>
<comment type="caution">
    <text evidence="3">The sequence shown here is derived from an EMBL/GenBank/DDBJ whole genome shotgun (WGS) entry which is preliminary data.</text>
</comment>
<feature type="domain" description="Integrase catalytic" evidence="2">
    <location>
        <begin position="369"/>
        <end position="547"/>
    </location>
</feature>
<protein>
    <recommendedName>
        <fullName evidence="2">Integrase catalytic domain-containing protein</fullName>
    </recommendedName>
</protein>
<feature type="non-terminal residue" evidence="3">
    <location>
        <position position="1309"/>
    </location>
</feature>
<dbReference type="OrthoDB" id="447612at2759"/>
<sequence>GNLDDYYHGNDEEDGEDQDDRDGEDTDHTEGAEMDTEHELANSYFALDHQNTRTMSKPQGDKLDAGIRDLTAKDHHLWNQLASKETRRRHSPLPRGCKTFILEIFAGVAMLSNLAAIEYGNPISSPIDARYGSDYDLTTAKGRSSPGTTPTLSLLDKLPELEATRALWRPVFQWIAKVTKAVKRQLGRRCTGDHYHQTLEGGNTCKHAQDWPRELCVAIIDGFVESMDETYTRVAFPAEADAEDNPDYNVLETIDGIYSEVDLAPTDNTNLETRRIDKEREIEREEGPPPPHEALESAELRQRRQRWRQLPYAQRVALRRLHSMTGHASPAAMKRLLRTAGADPKAIAALDHFRCPVCENTKVPSPAPATKLPSEYKFNEEIAIDTFIVKDMSGVKHKILSIVDMGTLFHVAGIVGQGDGPPSSAECANMLNRSWLAWAGPPKAVVMDRGVENRGQLQGLLKGHGVLLRFIGLGSPNQLGRGERQGGLLKELTQATIMSKQIASVKEMEYAVTECTTVKNHRINHRGFVPSQWVLGYIPKEVDSLTVLCPEEQLGQHAEIQRAAMLRKATATRGGRWYGPARVVGSEGRSTLWIIHGGIPMTVSAEQCRHSTGDEAVSKQLVELRPSRKRRREEAAPPGLEDGFSYPFGDDLSGVPRSTTEQRTYVNAGQDFVVAPDVSGAELLPHEAADILDGMSDLKPLSSYNHDAEQVDVATIPVGGPDADEDLNSASPDALDGHAQRPRPRSRSPPPTSGTTRTTERRPAEQAALTNGERAFLAFLNRRVCKKTAAARKKELNYDKAEGDKKKGIEHARSKEWGNWKNFEAVNVLPPEAAATFLKKNAVTPTPMRWVDTNKAEPWETPFYKSRIVVRGDLEVSSRCPDRFSNLFGDITASFLQGERMTRALVLKPPKGGLPGVPEGSLLLAQKPVYGTKDAPRGFWRRPHRVCLELGLRAVPYENAAYVLTDGSGRLKGVMVSHVDDLLWCGDQDMDNIMHNLQTKFAFGTIETKDEFTYCGRVIAQGEKGITITCPNLACKVRPVIMTSERRAHPGDRATEKEVSQLRSVVGSLNWLTLLNYVKKTPGLFFEYEAFSTDEMQILSITDASHAADHDVSGDGRLLGHRSQSGKILALCGKKFLETGEGKVHILTYHSTVIRRVCRSTLQAETLSMLGGYEEAEHLRAVLHGLHHEKTDHKLVDAMDSYDIHLLTDCRSLEEHLRQAGLHTVGDKRLAIDLCGLRQMVWRQKGEEVGDPLYADAPPVDGSTKVHWIETKTMPSDGLTKDMKCVQLVSLMKAGFLKVDFDKSRSKKK</sequence>
<evidence type="ECO:0000259" key="2">
    <source>
        <dbReference type="PROSITE" id="PS50994"/>
    </source>
</evidence>
<dbReference type="EMBL" id="CAJNIZ010018862">
    <property type="protein sequence ID" value="CAE7417289.1"/>
    <property type="molecule type" value="Genomic_DNA"/>
</dbReference>
<feature type="compositionally biased region" description="Basic and acidic residues" evidence="1">
    <location>
        <begin position="26"/>
        <end position="37"/>
    </location>
</feature>
<gene>
    <name evidence="3" type="ORF">SPIL2461_LOCUS10284</name>
</gene>
<feature type="region of interest" description="Disordered" evidence="1">
    <location>
        <begin position="625"/>
        <end position="657"/>
    </location>
</feature>
<proteinExistence type="predicted"/>
<dbReference type="SUPFAM" id="SSF53098">
    <property type="entry name" value="Ribonuclease H-like"/>
    <property type="match status" value="1"/>
</dbReference>
<feature type="region of interest" description="Disordered" evidence="1">
    <location>
        <begin position="1"/>
        <end position="37"/>
    </location>
</feature>
<dbReference type="GO" id="GO:0015074">
    <property type="term" value="P:DNA integration"/>
    <property type="evidence" value="ECO:0007669"/>
    <property type="project" value="InterPro"/>
</dbReference>
<feature type="compositionally biased region" description="Acidic residues" evidence="1">
    <location>
        <begin position="11"/>
        <end position="25"/>
    </location>
</feature>
<dbReference type="Gene3D" id="3.30.420.10">
    <property type="entry name" value="Ribonuclease H-like superfamily/Ribonuclease H"/>
    <property type="match status" value="1"/>
</dbReference>
<organism evidence="3 4">
    <name type="scientific">Symbiodinium pilosum</name>
    <name type="common">Dinoflagellate</name>
    <dbReference type="NCBI Taxonomy" id="2952"/>
    <lineage>
        <taxon>Eukaryota</taxon>
        <taxon>Sar</taxon>
        <taxon>Alveolata</taxon>
        <taxon>Dinophyceae</taxon>
        <taxon>Suessiales</taxon>
        <taxon>Symbiodiniaceae</taxon>
        <taxon>Symbiodinium</taxon>
    </lineage>
</organism>
<dbReference type="InterPro" id="IPR036397">
    <property type="entry name" value="RNaseH_sf"/>
</dbReference>
<accession>A0A812R3I6</accession>
<feature type="compositionally biased region" description="Basic and acidic residues" evidence="1">
    <location>
        <begin position="1"/>
        <end position="10"/>
    </location>
</feature>
<evidence type="ECO:0000313" key="3">
    <source>
        <dbReference type="EMBL" id="CAE7417289.1"/>
    </source>
</evidence>
<feature type="region of interest" description="Disordered" evidence="1">
    <location>
        <begin position="279"/>
        <end position="298"/>
    </location>
</feature>